<dbReference type="Gene3D" id="1.10.357.10">
    <property type="entry name" value="Tetracycline Repressor, domain 2"/>
    <property type="match status" value="1"/>
</dbReference>
<keyword evidence="2 4" id="KW-0238">DNA-binding</keyword>
<evidence type="ECO:0000256" key="2">
    <source>
        <dbReference type="ARBA" id="ARBA00023125"/>
    </source>
</evidence>
<evidence type="ECO:0000256" key="3">
    <source>
        <dbReference type="ARBA" id="ARBA00023163"/>
    </source>
</evidence>
<feature type="DNA-binding region" description="H-T-H motif" evidence="4">
    <location>
        <begin position="32"/>
        <end position="51"/>
    </location>
</feature>
<keyword evidence="3" id="KW-0804">Transcription</keyword>
<dbReference type="AlphaFoldDB" id="A0AA41Z1K5"/>
<evidence type="ECO:0000313" key="6">
    <source>
        <dbReference type="EMBL" id="MCW6511158.1"/>
    </source>
</evidence>
<gene>
    <name evidence="6" type="ORF">M8523_24425</name>
</gene>
<feature type="domain" description="HTH tetR-type" evidence="5">
    <location>
        <begin position="9"/>
        <end position="69"/>
    </location>
</feature>
<dbReference type="PROSITE" id="PS50977">
    <property type="entry name" value="HTH_TETR_2"/>
    <property type="match status" value="1"/>
</dbReference>
<keyword evidence="7" id="KW-1185">Reference proteome</keyword>
<reference evidence="6" key="1">
    <citation type="submission" date="2022-05" db="EMBL/GenBank/DDBJ databases">
        <authorList>
            <person name="Pankratov T."/>
        </authorList>
    </citation>
    <scope>NUCLEOTIDE SEQUENCE</scope>
    <source>
        <strain evidence="6">BP6-180914</strain>
    </source>
</reference>
<evidence type="ECO:0000313" key="7">
    <source>
        <dbReference type="Proteomes" id="UP001165667"/>
    </source>
</evidence>
<evidence type="ECO:0000259" key="5">
    <source>
        <dbReference type="PROSITE" id="PS50977"/>
    </source>
</evidence>
<comment type="caution">
    <text evidence="6">The sequence shown here is derived from an EMBL/GenBank/DDBJ whole genome shotgun (WGS) entry which is preliminary data.</text>
</comment>
<accession>A0AA41Z1K5</accession>
<evidence type="ECO:0000256" key="1">
    <source>
        <dbReference type="ARBA" id="ARBA00023015"/>
    </source>
</evidence>
<dbReference type="RefSeq" id="WP_282587537.1">
    <property type="nucleotide sequence ID" value="NZ_JAMOIM010000022.1"/>
</dbReference>
<dbReference type="PANTHER" id="PTHR47506:SF1">
    <property type="entry name" value="HTH-TYPE TRANSCRIPTIONAL REGULATOR YJDC"/>
    <property type="match status" value="1"/>
</dbReference>
<dbReference type="Gene3D" id="1.10.10.60">
    <property type="entry name" value="Homeodomain-like"/>
    <property type="match status" value="1"/>
</dbReference>
<dbReference type="PANTHER" id="PTHR47506">
    <property type="entry name" value="TRANSCRIPTIONAL REGULATORY PROTEIN"/>
    <property type="match status" value="1"/>
</dbReference>
<keyword evidence="1" id="KW-0805">Transcription regulation</keyword>
<dbReference type="InterPro" id="IPR001647">
    <property type="entry name" value="HTH_TetR"/>
</dbReference>
<dbReference type="InterPro" id="IPR009057">
    <property type="entry name" value="Homeodomain-like_sf"/>
</dbReference>
<evidence type="ECO:0000256" key="4">
    <source>
        <dbReference type="PROSITE-ProRule" id="PRU00335"/>
    </source>
</evidence>
<protein>
    <submittedName>
        <fullName evidence="6">TetR/AcrR family transcriptional regulator</fullName>
    </submittedName>
</protein>
<dbReference type="Pfam" id="PF00440">
    <property type="entry name" value="TetR_N"/>
    <property type="match status" value="1"/>
</dbReference>
<dbReference type="EMBL" id="JAMOIM010000022">
    <property type="protein sequence ID" value="MCW6511158.1"/>
    <property type="molecule type" value="Genomic_DNA"/>
</dbReference>
<sequence length="200" mass="21294">MTTIGRPREFDRDAALKAAMLVFWRKGFLATSMNDLCDAMGIRSPSLYAAFGSKEDLYRAAMENYVETIVPLVWGPLADGPTARAGVEGFLLAAVKLLPECGAVPGGCMATLAALGEDMPGTIPDIVRSGRVQCLEMLRTRLNGAVATGELPASTGVERWSRFYLGVYQGMAVQARDGATSADLKGIAETAMDAWPGQGR</sequence>
<organism evidence="6 7">
    <name type="scientific">Lichenifustis flavocetrariae</name>
    <dbReference type="NCBI Taxonomy" id="2949735"/>
    <lineage>
        <taxon>Bacteria</taxon>
        <taxon>Pseudomonadati</taxon>
        <taxon>Pseudomonadota</taxon>
        <taxon>Alphaproteobacteria</taxon>
        <taxon>Hyphomicrobiales</taxon>
        <taxon>Lichenihabitantaceae</taxon>
        <taxon>Lichenifustis</taxon>
    </lineage>
</organism>
<dbReference type="GO" id="GO:0003677">
    <property type="term" value="F:DNA binding"/>
    <property type="evidence" value="ECO:0007669"/>
    <property type="project" value="UniProtKB-UniRule"/>
</dbReference>
<proteinExistence type="predicted"/>
<dbReference type="SUPFAM" id="SSF46689">
    <property type="entry name" value="Homeodomain-like"/>
    <property type="match status" value="1"/>
</dbReference>
<dbReference type="InterPro" id="IPR036271">
    <property type="entry name" value="Tet_transcr_reg_TetR-rel_C_sf"/>
</dbReference>
<dbReference type="Proteomes" id="UP001165667">
    <property type="component" value="Unassembled WGS sequence"/>
</dbReference>
<dbReference type="SUPFAM" id="SSF48498">
    <property type="entry name" value="Tetracyclin repressor-like, C-terminal domain"/>
    <property type="match status" value="1"/>
</dbReference>
<name>A0AA41Z1K5_9HYPH</name>